<dbReference type="Proteomes" id="UP000546917">
    <property type="component" value="Unassembled WGS sequence"/>
</dbReference>
<name>A0A1V0N4Y2_9ARCH</name>
<evidence type="ECO:0000313" key="4">
    <source>
        <dbReference type="Proteomes" id="UP000546917"/>
    </source>
</evidence>
<protein>
    <submittedName>
        <fullName evidence="1">Uncharacterized protein</fullName>
    </submittedName>
</protein>
<accession>A0A1V0N4Y2</accession>
<reference evidence="1 3" key="1">
    <citation type="submission" date="2011-10" db="EMBL/GenBank/DDBJ databases">
        <title>Metabolic and evolutionary patterns in the extreme acidophile Ferroplasma acidiphilum.</title>
        <authorList>
            <person name="Golyshina O.V."/>
            <person name="Kozyavkin S.A."/>
            <person name="Tatusov R.L."/>
            <person name="Slesarev A.I."/>
            <person name="Golyshin P.N."/>
        </authorList>
    </citation>
    <scope>NUCLEOTIDE SEQUENCE [LARGE SCALE GENOMIC DNA]</scope>
    <source>
        <strain evidence="1">Berkeley</strain>
        <strain evidence="3">Y</strain>
    </source>
</reference>
<dbReference type="RefSeq" id="WP_009886425.1">
    <property type="nucleotide sequence ID" value="NZ_CP015363.1"/>
</dbReference>
<dbReference type="GeneID" id="16024551"/>
<dbReference type="AlphaFoldDB" id="A0A1V0N4Y2"/>
<dbReference type="GeneID" id="31676821"/>
<reference evidence="2 4" key="2">
    <citation type="submission" date="2020-05" db="EMBL/GenBank/DDBJ databases">
        <authorList>
            <person name="Zhang R."/>
        </authorList>
    </citation>
    <scope>NUCLEOTIDE SEQUENCE [LARGE SCALE GENOMIC DNA]</scope>
    <source>
        <strain evidence="2 4">DSM 28986</strain>
    </source>
</reference>
<dbReference type="OrthoDB" id="40443at2157"/>
<organism evidence="1 3">
    <name type="scientific">Ferroplasma acidiphilum</name>
    <dbReference type="NCBI Taxonomy" id="74969"/>
    <lineage>
        <taxon>Archaea</taxon>
        <taxon>Methanobacteriati</taxon>
        <taxon>Thermoplasmatota</taxon>
        <taxon>Thermoplasmata</taxon>
        <taxon>Thermoplasmatales</taxon>
        <taxon>Ferroplasmaceae</taxon>
        <taxon>Ferroplasma</taxon>
    </lineage>
</organism>
<dbReference type="Proteomes" id="UP000192050">
    <property type="component" value="Chromosome"/>
</dbReference>
<dbReference type="STRING" id="74969.FAD_1329"/>
<dbReference type="KEGG" id="fai:FAD_1329"/>
<proteinExistence type="predicted"/>
<dbReference type="EMBL" id="JABGBP010000188">
    <property type="protein sequence ID" value="NOL60308.1"/>
    <property type="molecule type" value="Genomic_DNA"/>
</dbReference>
<evidence type="ECO:0000313" key="1">
    <source>
        <dbReference type="EMBL" id="ARD85192.1"/>
    </source>
</evidence>
<evidence type="ECO:0000313" key="2">
    <source>
        <dbReference type="EMBL" id="NOL60308.1"/>
    </source>
</evidence>
<evidence type="ECO:0000313" key="3">
    <source>
        <dbReference type="Proteomes" id="UP000192050"/>
    </source>
</evidence>
<gene>
    <name evidence="1" type="ORF">FAD_1329</name>
    <name evidence="2" type="ORF">HLB00_05605</name>
</gene>
<dbReference type="EMBL" id="CP015363">
    <property type="protein sequence ID" value="ARD85192.1"/>
    <property type="molecule type" value="Genomic_DNA"/>
</dbReference>
<sequence length="91" mass="10587">MTEVIVVHKWKDEQKDQVMKFATTIMDMAKSKKLPAGLKLEELFLADKENQAVCRWDVDTLDHLMETAKSMKPTWDIQATEVTQKFKKGLF</sequence>
<keyword evidence="3" id="KW-1185">Reference proteome</keyword>